<keyword evidence="4 13" id="KW-1134">Transmembrane beta strand</keyword>
<dbReference type="EMBL" id="QRGO01000001">
    <property type="protein sequence ID" value="RDV03408.1"/>
    <property type="molecule type" value="Genomic_DNA"/>
</dbReference>
<dbReference type="SMART" id="SM00965">
    <property type="entry name" value="STN"/>
    <property type="match status" value="1"/>
</dbReference>
<evidence type="ECO:0000256" key="8">
    <source>
        <dbReference type="ARBA" id="ARBA00023004"/>
    </source>
</evidence>
<dbReference type="Gene3D" id="2.170.130.10">
    <property type="entry name" value="TonB-dependent receptor, plug domain"/>
    <property type="match status" value="1"/>
</dbReference>
<dbReference type="RefSeq" id="WP_115515432.1">
    <property type="nucleotide sequence ID" value="NZ_QRGO01000001.1"/>
</dbReference>
<dbReference type="InterPro" id="IPR039426">
    <property type="entry name" value="TonB-dep_rcpt-like"/>
</dbReference>
<organism evidence="16 17">
    <name type="scientific">Undibacter mobilis</name>
    <dbReference type="NCBI Taxonomy" id="2292256"/>
    <lineage>
        <taxon>Bacteria</taxon>
        <taxon>Pseudomonadati</taxon>
        <taxon>Pseudomonadota</taxon>
        <taxon>Alphaproteobacteria</taxon>
        <taxon>Hyphomicrobiales</taxon>
        <taxon>Nitrobacteraceae</taxon>
        <taxon>Undibacter</taxon>
    </lineage>
</organism>
<keyword evidence="5" id="KW-0410">Iron transport</keyword>
<keyword evidence="8" id="KW-0408">Iron</keyword>
<evidence type="ECO:0000256" key="7">
    <source>
        <dbReference type="ARBA" id="ARBA00022729"/>
    </source>
</evidence>
<keyword evidence="6 13" id="KW-0812">Transmembrane</keyword>
<dbReference type="InterPro" id="IPR011250">
    <property type="entry name" value="OMP/PagP_B-barrel"/>
</dbReference>
<dbReference type="PANTHER" id="PTHR30069:SF41">
    <property type="entry name" value="HEME_HEMOPEXIN UTILIZATION PROTEIN C"/>
    <property type="match status" value="1"/>
</dbReference>
<evidence type="ECO:0000256" key="11">
    <source>
        <dbReference type="ARBA" id="ARBA00023170"/>
    </source>
</evidence>
<accession>A0A371B748</accession>
<evidence type="ECO:0000256" key="5">
    <source>
        <dbReference type="ARBA" id="ARBA00022496"/>
    </source>
</evidence>
<dbReference type="InterPro" id="IPR000531">
    <property type="entry name" value="Beta-barrel_TonB"/>
</dbReference>
<dbReference type="Pfam" id="PF07715">
    <property type="entry name" value="Plug"/>
    <property type="match status" value="1"/>
</dbReference>
<keyword evidence="7" id="KW-0732">Signal</keyword>
<feature type="domain" description="Secretin/TonB short N-terminal" evidence="15">
    <location>
        <begin position="82"/>
        <end position="133"/>
    </location>
</feature>
<dbReference type="InterPro" id="IPR012910">
    <property type="entry name" value="Plug_dom"/>
</dbReference>
<dbReference type="Gene3D" id="3.55.50.30">
    <property type="match status" value="1"/>
</dbReference>
<evidence type="ECO:0000256" key="6">
    <source>
        <dbReference type="ARBA" id="ARBA00022692"/>
    </source>
</evidence>
<dbReference type="Pfam" id="PF07660">
    <property type="entry name" value="STN"/>
    <property type="match status" value="1"/>
</dbReference>
<proteinExistence type="inferred from homology"/>
<evidence type="ECO:0000313" key="16">
    <source>
        <dbReference type="EMBL" id="RDV03408.1"/>
    </source>
</evidence>
<dbReference type="OrthoDB" id="9796221at2"/>
<dbReference type="Gene3D" id="2.40.160.20">
    <property type="match status" value="1"/>
</dbReference>
<evidence type="ECO:0000256" key="2">
    <source>
        <dbReference type="ARBA" id="ARBA00009810"/>
    </source>
</evidence>
<dbReference type="InterPro" id="IPR036942">
    <property type="entry name" value="Beta-barrel_TonB_sf"/>
</dbReference>
<keyword evidence="12 13" id="KW-0998">Cell outer membrane</keyword>
<evidence type="ECO:0000256" key="12">
    <source>
        <dbReference type="ARBA" id="ARBA00023237"/>
    </source>
</evidence>
<evidence type="ECO:0000256" key="13">
    <source>
        <dbReference type="PROSITE-ProRule" id="PRU01360"/>
    </source>
</evidence>
<dbReference type="Gene3D" id="2.40.170.20">
    <property type="entry name" value="TonB-dependent receptor, beta-barrel domain"/>
    <property type="match status" value="1"/>
</dbReference>
<gene>
    <name evidence="16" type="ORF">DXH78_01650</name>
</gene>
<dbReference type="GO" id="GO:0044718">
    <property type="term" value="P:siderophore transmembrane transport"/>
    <property type="evidence" value="ECO:0007669"/>
    <property type="project" value="TreeGrafter"/>
</dbReference>
<evidence type="ECO:0000259" key="15">
    <source>
        <dbReference type="SMART" id="SM00965"/>
    </source>
</evidence>
<keyword evidence="9 14" id="KW-0798">TonB box</keyword>
<evidence type="ECO:0000256" key="9">
    <source>
        <dbReference type="ARBA" id="ARBA00023077"/>
    </source>
</evidence>
<evidence type="ECO:0000313" key="17">
    <source>
        <dbReference type="Proteomes" id="UP000263993"/>
    </source>
</evidence>
<keyword evidence="3 13" id="KW-0813">Transport</keyword>
<dbReference type="PANTHER" id="PTHR30069">
    <property type="entry name" value="TONB-DEPENDENT OUTER MEMBRANE RECEPTOR"/>
    <property type="match status" value="1"/>
</dbReference>
<keyword evidence="5" id="KW-0406">Ion transport</keyword>
<sequence length="1195" mass="128624">MDGVVPASSRVNGAASTIGGLRRFGILLLSTTVLGFGTAATKTTPAHAQGARTAAAGQTVRFSISAQPLSSAVTAFIRATGWQISYSTALVQGKTSAAIVGDMPPAQALKRLVAGTGIDVRIGAAGSAALIDSAAFNANSAVASDGTLMLDTIDVYGTGRTAVEAPYQTPAPVSHISGETIERFRGSSPADIFRGTPGVLSGEARNGGGSIDVNVRGMQGMGRVAVNVDGAENGLSVYQGYQGISNRTYIDPDLLAGADILKGSDASSRGIAGTVSMRTLGANDVVKPGEKWGVWVKGGFGTNTTAPKPGSLGGYTWPMPYVSDPQPYPVPTAQASGLDRPNALTPTSGSFSTIAAIKEKNYDLLWGYAKRQQGNYFAGKNGPGAQVIDTGPQPLCYPSGTCYYPPHPISYAHVYQNGGLSSYRAGEQVLNTWLNTESWIAKGTLRDNNGQSLQLGYNGYRAQAGDLLASLFGSTRSQAVEQTQSDDTKLDTGTLRYRFQPNENGFVDLKANLWLTTLRLRTPLRVSSAAAKPEDFGLPRDYKTGNDARMWGGDVSNKSHLSLNRFGSFDLTYGFSYIHESTQPTPYSSQLTLGIPTRDGTRSESGFFGKVAYKPVDWLTLNGGLRYSRSTSLDLSTQTNAAYVNPDASREYKGYSPSGGVVVEPIKGAQLYANYSSALRMPTLFETVAAYTLVVNPNLRPERSNNWEFGVNLDKTGLFSSNDKAMMKFGYFNWNVKDYVARQSRQFVDPTYGYAYTALTILNIDRAKFSGLEFSGRYENGGFSADLAANYYLNVEFCPIPNSCSASTLSGDYATNQVPPQYSANLTLSQKLLNDDLTVGTRVSHTGPRSVKYGAVQYGAAAIISPIVWQPYWLFDVFAEYKLTRDVTMWTSVENLNDQYYVDPLSLVAQPSPGRTLRFGMTGKFGGAEPASPASLGRVFAPARTAANWSGFYAGVNGAYNYADITGRTTQLDGTSGRYGASESPDFNLDAMSFGIHAGFNHQFVNRMVVGVEADIAKTQMSGSQITYATEGATENFGSNLFRQRQYEAVQKESVQWLSTLRGRLGYAVNDRLMVYGTGGLAFMRHDAERTQYATVSRSFTTTAATFTEEASRTRTGYVIGGGLEYALDKSWSLKGEYLLARFAEEGPMVFANAKAGVVDANNYGYPVTANTVTGRRVFSKVDIPMIRLGVNYRF</sequence>
<dbReference type="GO" id="GO:0009279">
    <property type="term" value="C:cell outer membrane"/>
    <property type="evidence" value="ECO:0007669"/>
    <property type="project" value="UniProtKB-SubCell"/>
</dbReference>
<keyword evidence="17" id="KW-1185">Reference proteome</keyword>
<keyword evidence="11 16" id="KW-0675">Receptor</keyword>
<keyword evidence="10 13" id="KW-0472">Membrane</keyword>
<dbReference type="Pfam" id="PF00593">
    <property type="entry name" value="TonB_dep_Rec_b-barrel"/>
    <property type="match status" value="1"/>
</dbReference>
<comment type="similarity">
    <text evidence="2 13 14">Belongs to the TonB-dependent receptor family.</text>
</comment>
<evidence type="ECO:0000256" key="14">
    <source>
        <dbReference type="RuleBase" id="RU003357"/>
    </source>
</evidence>
<dbReference type="InterPro" id="IPR027385">
    <property type="entry name" value="Beta-barrel_OMP"/>
</dbReference>
<dbReference type="InterPro" id="IPR011662">
    <property type="entry name" value="Secretin/TonB_short_N"/>
</dbReference>
<evidence type="ECO:0000256" key="3">
    <source>
        <dbReference type="ARBA" id="ARBA00022448"/>
    </source>
</evidence>
<comment type="subcellular location">
    <subcellularLocation>
        <location evidence="1 13">Cell outer membrane</location>
        <topology evidence="1 13">Multi-pass membrane protein</topology>
    </subcellularLocation>
</comment>
<dbReference type="AlphaFoldDB" id="A0A371B748"/>
<evidence type="ECO:0000256" key="10">
    <source>
        <dbReference type="ARBA" id="ARBA00023136"/>
    </source>
</evidence>
<dbReference type="PROSITE" id="PS52016">
    <property type="entry name" value="TONB_DEPENDENT_REC_3"/>
    <property type="match status" value="1"/>
</dbReference>
<protein>
    <submittedName>
        <fullName evidence="16">TonB-dependent receptor</fullName>
    </submittedName>
</protein>
<evidence type="ECO:0000256" key="4">
    <source>
        <dbReference type="ARBA" id="ARBA00022452"/>
    </source>
</evidence>
<dbReference type="SUPFAM" id="SSF56925">
    <property type="entry name" value="OMPA-like"/>
    <property type="match status" value="1"/>
</dbReference>
<dbReference type="GO" id="GO:0015344">
    <property type="term" value="F:siderophore uptake transmembrane transporter activity"/>
    <property type="evidence" value="ECO:0007669"/>
    <property type="project" value="TreeGrafter"/>
</dbReference>
<evidence type="ECO:0000256" key="1">
    <source>
        <dbReference type="ARBA" id="ARBA00004571"/>
    </source>
</evidence>
<reference evidence="17" key="1">
    <citation type="submission" date="2018-08" db="EMBL/GenBank/DDBJ databases">
        <authorList>
            <person name="Kim S.-J."/>
            <person name="Jung G.-Y."/>
        </authorList>
    </citation>
    <scope>NUCLEOTIDE SEQUENCE [LARGE SCALE GENOMIC DNA]</scope>
    <source>
        <strain evidence="17">GY_H</strain>
    </source>
</reference>
<dbReference type="Pfam" id="PF13505">
    <property type="entry name" value="OMP_b-brl"/>
    <property type="match status" value="1"/>
</dbReference>
<dbReference type="InterPro" id="IPR037066">
    <property type="entry name" value="Plug_dom_sf"/>
</dbReference>
<name>A0A371B748_9BRAD</name>
<comment type="caution">
    <text evidence="16">The sequence shown here is derived from an EMBL/GenBank/DDBJ whole genome shotgun (WGS) entry which is preliminary data.</text>
</comment>
<dbReference type="SUPFAM" id="SSF56935">
    <property type="entry name" value="Porins"/>
    <property type="match status" value="1"/>
</dbReference>
<dbReference type="Proteomes" id="UP000263993">
    <property type="component" value="Unassembled WGS sequence"/>
</dbReference>